<proteinExistence type="inferred from homology"/>
<dbReference type="PANTHER" id="PTHR43187:SF2">
    <property type="entry name" value="GAMMA-GLUTAMYL-HERCYNYLCYSTEINE SULFOXIDE HYDROLASE"/>
    <property type="match status" value="1"/>
</dbReference>
<dbReference type="HAMAP" id="MF_02036">
    <property type="entry name" value="EgtC"/>
    <property type="match status" value="1"/>
</dbReference>
<evidence type="ECO:0000313" key="4">
    <source>
        <dbReference type="Proteomes" id="UP000183263"/>
    </source>
</evidence>
<comment type="function">
    <text evidence="2">Catalyzes the hydrolysis of the gamma-glutamyl amide bond of hercynyl-gamma-L-glutamyl-L-cysteine sulfoxide to produce hercynylcysteine sulfoxide, a step in the biosynthesis pathway of ergothioneine.</text>
</comment>
<sequence>MCRHLGYVGPPVSVGEMLGAGTHSLVRQSWAPKEMRGGGTINADGFGVAWRSSGRWSRYRSAQPLWSDPAVPEVLADVASGSIVAAVRSATEGMPVERSATAPFVGDGWAFSHNGVVRGWPDTLAPLASELPVADLLRLESPTDSATLWQLLRHALGVQTPEAAVTALVTTVAREAPGSRLNLLLSGGDELWATAWDHALYARVDDTSALIASEPLDDSDGWQPVPDRHLVGARPGHLILTPLEMGDP</sequence>
<dbReference type="Gene3D" id="3.60.20.10">
    <property type="entry name" value="Glutamine Phosphoribosylpyrophosphate, subunit 1, domain 1"/>
    <property type="match status" value="1"/>
</dbReference>
<organism evidence="3 4">
    <name type="scientific">Rhodococcus triatomae</name>
    <dbReference type="NCBI Taxonomy" id="300028"/>
    <lineage>
        <taxon>Bacteria</taxon>
        <taxon>Bacillati</taxon>
        <taxon>Actinomycetota</taxon>
        <taxon>Actinomycetes</taxon>
        <taxon>Mycobacteriales</taxon>
        <taxon>Nocardiaceae</taxon>
        <taxon>Rhodococcus</taxon>
    </lineage>
</organism>
<dbReference type="InterPro" id="IPR032889">
    <property type="entry name" value="EgtC_Actinobacteria"/>
</dbReference>
<keyword evidence="4" id="KW-1185">Reference proteome</keyword>
<comment type="pathway">
    <text evidence="2">Amino-acid biosynthesis; ergothioneine biosynthesis.</text>
</comment>
<dbReference type="GO" id="GO:0016811">
    <property type="term" value="F:hydrolase activity, acting on carbon-nitrogen (but not peptide) bonds, in linear amides"/>
    <property type="evidence" value="ECO:0007669"/>
    <property type="project" value="UniProtKB-UniRule"/>
</dbReference>
<dbReference type="AlphaFoldDB" id="A0A1G8A056"/>
<dbReference type="PROSITE" id="PS51278">
    <property type="entry name" value="GATASE_TYPE_2"/>
    <property type="match status" value="1"/>
</dbReference>
<dbReference type="CDD" id="cd01908">
    <property type="entry name" value="YafJ"/>
    <property type="match status" value="1"/>
</dbReference>
<dbReference type="EMBL" id="FNDN01000001">
    <property type="protein sequence ID" value="SDH14302.1"/>
    <property type="molecule type" value="Genomic_DNA"/>
</dbReference>
<keyword evidence="1 2" id="KW-0315">Glutamine amidotransferase</keyword>
<dbReference type="InterPro" id="IPR052373">
    <property type="entry name" value="Gamma-glu_amide_hydrolase"/>
</dbReference>
<dbReference type="InterPro" id="IPR029055">
    <property type="entry name" value="Ntn_hydrolases_N"/>
</dbReference>
<accession>A0A1G8A056</accession>
<dbReference type="PANTHER" id="PTHR43187">
    <property type="entry name" value="GLUTAMINE AMIDOTRANSFERASE DUG3-RELATED"/>
    <property type="match status" value="1"/>
</dbReference>
<dbReference type="OrthoDB" id="9804310at2"/>
<dbReference type="EC" id="3.5.1.118" evidence="2"/>
<protein>
    <recommendedName>
        <fullName evidence="2">Gamma-glutamyl-hercynylcysteine sulfoxide hydrolase</fullName>
        <ecNumber evidence="2">3.5.1.118</ecNumber>
    </recommendedName>
    <alternativeName>
        <fullName evidence="2">Gamma-glutamyl hercynylcysteine S-oxide hydrolase</fullName>
    </alternativeName>
</protein>
<name>A0A1G8A056_9NOCA</name>
<dbReference type="SUPFAM" id="SSF56235">
    <property type="entry name" value="N-terminal nucleophile aminohydrolases (Ntn hydrolases)"/>
    <property type="match status" value="1"/>
</dbReference>
<keyword evidence="3" id="KW-0808">Transferase</keyword>
<dbReference type="InterPro" id="IPR026869">
    <property type="entry name" value="EgtC-like"/>
</dbReference>
<dbReference type="RefSeq" id="WP_072737983.1">
    <property type="nucleotide sequence ID" value="NZ_CP048813.1"/>
</dbReference>
<dbReference type="NCBIfam" id="TIGR03442">
    <property type="entry name" value="ergothioneine biosynthesis protein EgtC"/>
    <property type="match status" value="1"/>
</dbReference>
<gene>
    <name evidence="2" type="primary">egtC</name>
    <name evidence="3" type="ORF">SAMN05444695_101280</name>
</gene>
<dbReference type="InterPro" id="IPR017932">
    <property type="entry name" value="GATase_2_dom"/>
</dbReference>
<dbReference type="GO" id="GO:0016740">
    <property type="term" value="F:transferase activity"/>
    <property type="evidence" value="ECO:0007669"/>
    <property type="project" value="UniProtKB-KW"/>
</dbReference>
<comment type="catalytic activity">
    <reaction evidence="2">
        <text>gamma-L-glutamyl-hercynylcysteine S-oxide + H2O = S-(hercyn-2-yl)-L-cysteine S-oxide + L-glutamate</text>
        <dbReference type="Rhea" id="RHEA:42684"/>
        <dbReference type="ChEBI" id="CHEBI:15377"/>
        <dbReference type="ChEBI" id="CHEBI:29985"/>
        <dbReference type="ChEBI" id="CHEBI:82703"/>
        <dbReference type="ChEBI" id="CHEBI:82706"/>
        <dbReference type="EC" id="3.5.1.118"/>
    </reaction>
</comment>
<dbReference type="Proteomes" id="UP000183263">
    <property type="component" value="Unassembled WGS sequence"/>
</dbReference>
<dbReference type="Pfam" id="PF13230">
    <property type="entry name" value="GATase_4"/>
    <property type="match status" value="1"/>
</dbReference>
<evidence type="ECO:0000256" key="1">
    <source>
        <dbReference type="ARBA" id="ARBA00022962"/>
    </source>
</evidence>
<dbReference type="GO" id="GO:0052699">
    <property type="term" value="P:ergothioneine biosynthetic process"/>
    <property type="evidence" value="ECO:0007669"/>
    <property type="project" value="UniProtKB-UniRule"/>
</dbReference>
<dbReference type="UniPathway" id="UPA01014"/>
<evidence type="ECO:0000256" key="2">
    <source>
        <dbReference type="HAMAP-Rule" id="MF_02036"/>
    </source>
</evidence>
<evidence type="ECO:0000313" key="3">
    <source>
        <dbReference type="EMBL" id="SDH14302.1"/>
    </source>
</evidence>
<keyword evidence="2" id="KW-0378">Hydrolase</keyword>
<reference evidence="3 4" key="1">
    <citation type="submission" date="2016-10" db="EMBL/GenBank/DDBJ databases">
        <authorList>
            <person name="de Groot N.N."/>
        </authorList>
    </citation>
    <scope>NUCLEOTIDE SEQUENCE [LARGE SCALE GENOMIC DNA]</scope>
    <source>
        <strain evidence="3 4">DSM 44892</strain>
    </source>
</reference>
<dbReference type="InterPro" id="IPR017808">
    <property type="entry name" value="EgtC"/>
</dbReference>